<dbReference type="Proteomes" id="UP001344888">
    <property type="component" value="Unassembled WGS sequence"/>
</dbReference>
<dbReference type="PANTHER" id="PTHR48100">
    <property type="entry name" value="BROAD-SPECIFICITY PHOSPHATASE YOR283W-RELATED"/>
    <property type="match status" value="1"/>
</dbReference>
<accession>A0AAW9NHD0</accession>
<organism evidence="1 2">
    <name type="scientific">Metasolibacillus meyeri</name>
    <dbReference type="NCBI Taxonomy" id="1071052"/>
    <lineage>
        <taxon>Bacteria</taxon>
        <taxon>Bacillati</taxon>
        <taxon>Bacillota</taxon>
        <taxon>Bacilli</taxon>
        <taxon>Bacillales</taxon>
        <taxon>Caryophanaceae</taxon>
        <taxon>Metasolibacillus</taxon>
    </lineage>
</organism>
<evidence type="ECO:0000313" key="1">
    <source>
        <dbReference type="EMBL" id="MEC1178054.1"/>
    </source>
</evidence>
<evidence type="ECO:0000313" key="2">
    <source>
        <dbReference type="Proteomes" id="UP001344888"/>
    </source>
</evidence>
<gene>
    <name evidence="1" type="ORF">P9B03_06120</name>
</gene>
<sequence>MKKIYVVRHCEAEGQQIDAPLTEKGHKQALELSDFFANLKIERIITSPYKRAIDSIQPFAHDSQLEITHDNRLSERILSNQNLEDWFEKLQLTFQDMELKFEGGESSREAMTRILQVVEEAFQRENNHIVIVTHGNLLSLLLKHCHENFGFDDWQRLSNPDIFLLENINNTITYKRIWES</sequence>
<dbReference type="GO" id="GO:0005737">
    <property type="term" value="C:cytoplasm"/>
    <property type="evidence" value="ECO:0007669"/>
    <property type="project" value="TreeGrafter"/>
</dbReference>
<dbReference type="InterPro" id="IPR029033">
    <property type="entry name" value="His_PPase_superfam"/>
</dbReference>
<reference evidence="1 2" key="1">
    <citation type="submission" date="2023-03" db="EMBL/GenBank/DDBJ databases">
        <title>Bacillus Genome Sequencing.</title>
        <authorList>
            <person name="Dunlap C."/>
        </authorList>
    </citation>
    <scope>NUCLEOTIDE SEQUENCE [LARGE SCALE GENOMIC DNA]</scope>
    <source>
        <strain evidence="1 2">B-59205</strain>
    </source>
</reference>
<dbReference type="EC" id="3.1.3.-" evidence="1"/>
<dbReference type="RefSeq" id="WP_326122587.1">
    <property type="nucleotide sequence ID" value="NZ_JARSFG010000008.1"/>
</dbReference>
<dbReference type="CDD" id="cd07067">
    <property type="entry name" value="HP_PGM_like"/>
    <property type="match status" value="1"/>
</dbReference>
<dbReference type="InterPro" id="IPR013078">
    <property type="entry name" value="His_Pase_superF_clade-1"/>
</dbReference>
<keyword evidence="1" id="KW-0378">Hydrolase</keyword>
<dbReference type="AlphaFoldDB" id="A0AAW9NHD0"/>
<name>A0AAW9NHD0_9BACL</name>
<comment type="caution">
    <text evidence="1">The sequence shown here is derived from an EMBL/GenBank/DDBJ whole genome shotgun (WGS) entry which is preliminary data.</text>
</comment>
<dbReference type="PANTHER" id="PTHR48100:SF1">
    <property type="entry name" value="HISTIDINE PHOSPHATASE FAMILY PROTEIN-RELATED"/>
    <property type="match status" value="1"/>
</dbReference>
<dbReference type="SMART" id="SM00855">
    <property type="entry name" value="PGAM"/>
    <property type="match status" value="1"/>
</dbReference>
<dbReference type="EMBL" id="JARSFG010000008">
    <property type="protein sequence ID" value="MEC1178054.1"/>
    <property type="molecule type" value="Genomic_DNA"/>
</dbReference>
<dbReference type="Pfam" id="PF00300">
    <property type="entry name" value="His_Phos_1"/>
    <property type="match status" value="1"/>
</dbReference>
<protein>
    <submittedName>
        <fullName evidence="1">Histidine phosphatase family protein</fullName>
        <ecNumber evidence="1">3.1.3.-</ecNumber>
    </submittedName>
</protein>
<keyword evidence="2" id="KW-1185">Reference proteome</keyword>
<dbReference type="SUPFAM" id="SSF53254">
    <property type="entry name" value="Phosphoglycerate mutase-like"/>
    <property type="match status" value="1"/>
</dbReference>
<dbReference type="InterPro" id="IPR050275">
    <property type="entry name" value="PGM_Phosphatase"/>
</dbReference>
<dbReference type="GO" id="GO:0016791">
    <property type="term" value="F:phosphatase activity"/>
    <property type="evidence" value="ECO:0007669"/>
    <property type="project" value="TreeGrafter"/>
</dbReference>
<dbReference type="Gene3D" id="3.40.50.1240">
    <property type="entry name" value="Phosphoglycerate mutase-like"/>
    <property type="match status" value="1"/>
</dbReference>
<proteinExistence type="predicted"/>